<dbReference type="EMBL" id="SDEE01000020">
    <property type="protein sequence ID" value="RXW24374.1"/>
    <property type="molecule type" value="Genomic_DNA"/>
</dbReference>
<accession>A0A4Q2DYG4</accession>
<feature type="region of interest" description="Disordered" evidence="1">
    <location>
        <begin position="721"/>
        <end position="740"/>
    </location>
</feature>
<evidence type="ECO:0000256" key="1">
    <source>
        <dbReference type="SAM" id="MobiDB-lite"/>
    </source>
</evidence>
<feature type="compositionally biased region" description="Pro residues" evidence="1">
    <location>
        <begin position="322"/>
        <end position="335"/>
    </location>
</feature>
<evidence type="ECO:0000313" key="4">
    <source>
        <dbReference type="Proteomes" id="UP000290288"/>
    </source>
</evidence>
<proteinExistence type="predicted"/>
<feature type="compositionally biased region" description="Low complexity" evidence="1">
    <location>
        <begin position="298"/>
        <end position="308"/>
    </location>
</feature>
<comment type="caution">
    <text evidence="3">The sequence shown here is derived from an EMBL/GenBank/DDBJ whole genome shotgun (WGS) entry which is preliminary data.</text>
</comment>
<feature type="compositionally biased region" description="Basic and acidic residues" evidence="1">
    <location>
        <begin position="192"/>
        <end position="202"/>
    </location>
</feature>
<feature type="transmembrane region" description="Helical" evidence="2">
    <location>
        <begin position="545"/>
        <end position="564"/>
    </location>
</feature>
<name>A0A4Q2DYG4_9AGAR</name>
<feature type="compositionally biased region" description="Polar residues" evidence="1">
    <location>
        <begin position="106"/>
        <end position="121"/>
    </location>
</feature>
<feature type="transmembrane region" description="Helical" evidence="2">
    <location>
        <begin position="634"/>
        <end position="654"/>
    </location>
</feature>
<feature type="transmembrane region" description="Helical" evidence="2">
    <location>
        <begin position="599"/>
        <end position="622"/>
    </location>
</feature>
<feature type="region of interest" description="Disordered" evidence="1">
    <location>
        <begin position="1"/>
        <end position="525"/>
    </location>
</feature>
<sequence length="740" mass="77109">MPDVPAFRVVGHPNFPDEDSPVMTPTTPQMQMPEALPSPSHQASAGSSAVQHLPIPRPTFPGRRFGDSDDAWRLSNLTSASGGSGPMDEEEMERMWKESEDLYRLIQNQLGEDHGSSSNSTADERSTSGEAPGMPVPITSPTPPPFPTQAPPPSFPRHTSSHRMPGGYHSHTPTTLGEKPSTETFFTASVRSDSRAESDSRRVSQLMELGTHPEEGSGDAFQSPWEGDEEDANATIKFPSGSIVMPQASTSGSRMPQPAIPIPQPSPSPPFLPEPTPALSQAVPPPSSIPEPAPSMPQPSSQAQAKPSIPKPQSSVVSHTIPIPPAPSSPPPSPPSGGVNPPTQSGQHTTGSGTQKPPVLPSLSIPNKPTGGTTTGGGPKPPTIGQQQQQAPAKPPLSINTTTLTPSNNGRPPAPAKPPPSQVGGQSTSTKPPPAGPSPAPLAHASKPDSKPTSNETLKPSSTKPPAAPSPTPQASNAGSSSTKPNNSKPSGSTSNEPHKPDTTHSNGGGSGGKDDGAANGNGNGDNGNTRYVSMLLALDDIPPYWNLLASFFTWILLAGFLLFPGTFTSWREEQAQATGAAGVTDDVKRAVLGAVDHVPLFVIAFLCSGLGAVGMIGLSYRWAANYIWILNKVFVPGFLNSLAGLLSTLANIYGAQGGQLSTTALVTLIVTASCTGVTAILTLIYQFWFLRRVQAEHKREAGVWDAGKRGEGVKRFLGASKGDMVREGKGKKSGKKGNA</sequence>
<dbReference type="OrthoDB" id="3254104at2759"/>
<feature type="compositionally biased region" description="Low complexity" evidence="1">
    <location>
        <begin position="383"/>
        <end position="392"/>
    </location>
</feature>
<feature type="compositionally biased region" description="Basic and acidic residues" evidence="1">
    <location>
        <begin position="93"/>
        <end position="103"/>
    </location>
</feature>
<keyword evidence="2" id="KW-0812">Transmembrane</keyword>
<feature type="compositionally biased region" description="Polar residues" evidence="1">
    <location>
        <begin position="398"/>
        <end position="410"/>
    </location>
</feature>
<reference evidence="3 4" key="1">
    <citation type="submission" date="2019-01" db="EMBL/GenBank/DDBJ databases">
        <title>Draft genome sequence of Psathyrella aberdarensis IHI B618.</title>
        <authorList>
            <person name="Buettner E."/>
            <person name="Kellner H."/>
        </authorList>
    </citation>
    <scope>NUCLEOTIDE SEQUENCE [LARGE SCALE GENOMIC DNA]</scope>
    <source>
        <strain evidence="3 4">IHI B618</strain>
    </source>
</reference>
<organism evidence="3 4">
    <name type="scientific">Candolleomyces aberdarensis</name>
    <dbReference type="NCBI Taxonomy" id="2316362"/>
    <lineage>
        <taxon>Eukaryota</taxon>
        <taxon>Fungi</taxon>
        <taxon>Dikarya</taxon>
        <taxon>Basidiomycota</taxon>
        <taxon>Agaricomycotina</taxon>
        <taxon>Agaricomycetes</taxon>
        <taxon>Agaricomycetidae</taxon>
        <taxon>Agaricales</taxon>
        <taxon>Agaricineae</taxon>
        <taxon>Psathyrellaceae</taxon>
        <taxon>Candolleomyces</taxon>
    </lineage>
</organism>
<evidence type="ECO:0000313" key="3">
    <source>
        <dbReference type="EMBL" id="RXW24374.1"/>
    </source>
</evidence>
<feature type="compositionally biased region" description="Low complexity" evidence="1">
    <location>
        <begin position="336"/>
        <end position="355"/>
    </location>
</feature>
<dbReference type="AlphaFoldDB" id="A0A4Q2DYG4"/>
<feature type="compositionally biased region" description="Polar residues" evidence="1">
    <location>
        <begin position="39"/>
        <end position="50"/>
    </location>
</feature>
<gene>
    <name evidence="3" type="ORF">EST38_g1469</name>
</gene>
<protein>
    <submittedName>
        <fullName evidence="3">Uncharacterized protein</fullName>
    </submittedName>
</protein>
<feature type="compositionally biased region" description="Pro residues" evidence="1">
    <location>
        <begin position="412"/>
        <end position="421"/>
    </location>
</feature>
<feature type="compositionally biased region" description="Pro residues" evidence="1">
    <location>
        <begin position="431"/>
        <end position="440"/>
    </location>
</feature>
<dbReference type="Proteomes" id="UP000290288">
    <property type="component" value="Unassembled WGS sequence"/>
</dbReference>
<feature type="compositionally biased region" description="Pro residues" evidence="1">
    <location>
        <begin position="258"/>
        <end position="276"/>
    </location>
</feature>
<feature type="compositionally biased region" description="Low complexity" evidence="1">
    <location>
        <begin position="479"/>
        <end position="493"/>
    </location>
</feature>
<feature type="compositionally biased region" description="Pro residues" evidence="1">
    <location>
        <begin position="134"/>
        <end position="155"/>
    </location>
</feature>
<dbReference type="STRING" id="2316362.A0A4Q2DYG4"/>
<feature type="transmembrane region" description="Helical" evidence="2">
    <location>
        <begin position="666"/>
        <end position="691"/>
    </location>
</feature>
<keyword evidence="2" id="KW-0472">Membrane</keyword>
<evidence type="ECO:0000256" key="2">
    <source>
        <dbReference type="SAM" id="Phobius"/>
    </source>
</evidence>
<keyword evidence="4" id="KW-1185">Reference proteome</keyword>
<feature type="compositionally biased region" description="Pro residues" evidence="1">
    <location>
        <begin position="283"/>
        <end position="297"/>
    </location>
</feature>
<keyword evidence="2" id="KW-1133">Transmembrane helix</keyword>